<evidence type="ECO:0000313" key="2">
    <source>
        <dbReference type="Proteomes" id="UP000095280"/>
    </source>
</evidence>
<dbReference type="WBParaSite" id="maker-unitig_45311-snap-gene-0.2-mRNA-1">
    <property type="protein sequence ID" value="maker-unitig_45311-snap-gene-0.2-mRNA-1"/>
    <property type="gene ID" value="maker-unitig_45311-snap-gene-0.2"/>
</dbReference>
<proteinExistence type="predicted"/>
<accession>A0A1I8FSZ5</accession>
<evidence type="ECO:0000256" key="1">
    <source>
        <dbReference type="SAM" id="MobiDB-lite"/>
    </source>
</evidence>
<dbReference type="AlphaFoldDB" id="A0A1I8FSZ5"/>
<sequence>MVGNLDAIWMQDTPDNRAIINGVLVLREQLRLEQLRELVQGKLVEGDGSRQPTGGCQISADCLKRYRRYVWREDEAYSVRNHVIEHEGRPPACQASWKKFSPSIAHRSLRSAFGSGRSKFWMFAKAVLEAPYLLAATCCGLDDRSPLHDGPALSGRKRAGLDPGHPAGSGEAGAAGHRQHGERCAHGLSGLLIPPLLSPPRWAIPGSLKAYVPIDMRPRSAGLRQLSIGGSVIEAMSFWVPSRPTSAWESHPQLQQPALLSTWSATLWLKCREGVHGTSLSRLVRQRTLAFQHQRHGDVRQHLRGRQVVRVARVSRFKSSRNSSSLRGRRSAQISLLDRPFMESLTISSRVRQTVSTACLSRQLPAGLVQHQELP</sequence>
<protein>
    <submittedName>
        <fullName evidence="3">C2H2-type domain-containing protein</fullName>
    </submittedName>
</protein>
<evidence type="ECO:0000313" key="3">
    <source>
        <dbReference type="WBParaSite" id="maker-unitig_45311-snap-gene-0.2-mRNA-1"/>
    </source>
</evidence>
<reference evidence="3" key="1">
    <citation type="submission" date="2016-11" db="UniProtKB">
        <authorList>
            <consortium name="WormBaseParasite"/>
        </authorList>
    </citation>
    <scope>IDENTIFICATION</scope>
</reference>
<keyword evidence="2" id="KW-1185">Reference proteome</keyword>
<name>A0A1I8FSZ5_9PLAT</name>
<dbReference type="Proteomes" id="UP000095280">
    <property type="component" value="Unplaced"/>
</dbReference>
<feature type="region of interest" description="Disordered" evidence="1">
    <location>
        <begin position="149"/>
        <end position="180"/>
    </location>
</feature>
<organism evidence="2 3">
    <name type="scientific">Macrostomum lignano</name>
    <dbReference type="NCBI Taxonomy" id="282301"/>
    <lineage>
        <taxon>Eukaryota</taxon>
        <taxon>Metazoa</taxon>
        <taxon>Spiralia</taxon>
        <taxon>Lophotrochozoa</taxon>
        <taxon>Platyhelminthes</taxon>
        <taxon>Rhabditophora</taxon>
        <taxon>Macrostomorpha</taxon>
        <taxon>Macrostomida</taxon>
        <taxon>Macrostomidae</taxon>
        <taxon>Macrostomum</taxon>
    </lineage>
</organism>